<keyword evidence="2 4" id="KW-0863">Zinc-finger</keyword>
<evidence type="ECO:0000313" key="7">
    <source>
        <dbReference type="EMBL" id="CAB9496445.1"/>
    </source>
</evidence>
<dbReference type="PROSITE" id="PS50865">
    <property type="entry name" value="ZF_MYND_2"/>
    <property type="match status" value="1"/>
</dbReference>
<feature type="domain" description="MYND-type" evidence="6">
    <location>
        <begin position="409"/>
        <end position="451"/>
    </location>
</feature>
<dbReference type="Gene3D" id="6.10.140.2220">
    <property type="match status" value="1"/>
</dbReference>
<accession>A0A9N8D9J8</accession>
<sequence>MSDMMMQLLGVEMPDGVPPALAVGIANGGHTETEARQMIVQGGDAANADRWIERMRQAGFFGSTNSVSSDEPRLQSLSAKGSGVTPMDESAGSFLWKCLLQRLRQDEHGFKHQVMVLDNCVKNSGGRWSNNDLKSLQHKKAGDFIPFFAVGDNCPWNGCKFVASIVMHMLSPPTASAKCNACRTANRSIGGCTLPRDLTETRWPYSLSDAYHKATENVDTQETALFVNVTDVEIMNNPGKGSGWLPRSRPGTFAHVFVMTIAKDGVHLYQAYGPRGYTLMQYMETHNGTFPLSLAAGKEWVTRFEVFAASLCGKWTEECNQAYAFCFDVDLIKLGCMKIGSQMDVYVKVEEVPFDTATIQTNFNLLPRPDFPKYPPCDDSTMAKALHAPRGYIPDGGVPHRYVPTVLRCGKCGKKAPTAKKHNRCAGCKKVFYCSRDCQVTDWAQRHKKVCKLMNRSPPLGPA</sequence>
<dbReference type="EMBL" id="CAICTM010000005">
    <property type="protein sequence ID" value="CAB9496445.1"/>
    <property type="molecule type" value="Genomic_DNA"/>
</dbReference>
<keyword evidence="1" id="KW-0479">Metal-binding</keyword>
<dbReference type="Pfam" id="PF01753">
    <property type="entry name" value="zf-MYND"/>
    <property type="match status" value="1"/>
</dbReference>
<evidence type="ECO:0000256" key="5">
    <source>
        <dbReference type="SAM" id="MobiDB-lite"/>
    </source>
</evidence>
<proteinExistence type="predicted"/>
<dbReference type="OrthoDB" id="45756at2759"/>
<evidence type="ECO:0000256" key="1">
    <source>
        <dbReference type="ARBA" id="ARBA00022723"/>
    </source>
</evidence>
<organism evidence="7 8">
    <name type="scientific">Seminavis robusta</name>
    <dbReference type="NCBI Taxonomy" id="568900"/>
    <lineage>
        <taxon>Eukaryota</taxon>
        <taxon>Sar</taxon>
        <taxon>Stramenopiles</taxon>
        <taxon>Ochrophyta</taxon>
        <taxon>Bacillariophyta</taxon>
        <taxon>Bacillariophyceae</taxon>
        <taxon>Bacillariophycidae</taxon>
        <taxon>Naviculales</taxon>
        <taxon>Naviculaceae</taxon>
        <taxon>Seminavis</taxon>
    </lineage>
</organism>
<evidence type="ECO:0000256" key="3">
    <source>
        <dbReference type="ARBA" id="ARBA00022833"/>
    </source>
</evidence>
<evidence type="ECO:0000259" key="6">
    <source>
        <dbReference type="PROSITE" id="PS50865"/>
    </source>
</evidence>
<gene>
    <name evidence="7" type="ORF">SEMRO_5_G004190.1</name>
</gene>
<evidence type="ECO:0000313" key="8">
    <source>
        <dbReference type="Proteomes" id="UP001153069"/>
    </source>
</evidence>
<keyword evidence="8" id="KW-1185">Reference proteome</keyword>
<reference evidence="7" key="1">
    <citation type="submission" date="2020-06" db="EMBL/GenBank/DDBJ databases">
        <authorList>
            <consortium name="Plant Systems Biology data submission"/>
        </authorList>
    </citation>
    <scope>NUCLEOTIDE SEQUENCE</scope>
    <source>
        <strain evidence="7">D6</strain>
    </source>
</reference>
<feature type="compositionally biased region" description="Polar residues" evidence="5">
    <location>
        <begin position="63"/>
        <end position="79"/>
    </location>
</feature>
<evidence type="ECO:0000256" key="2">
    <source>
        <dbReference type="ARBA" id="ARBA00022771"/>
    </source>
</evidence>
<evidence type="ECO:0000256" key="4">
    <source>
        <dbReference type="PROSITE-ProRule" id="PRU00134"/>
    </source>
</evidence>
<dbReference type="PROSITE" id="PS01360">
    <property type="entry name" value="ZF_MYND_1"/>
    <property type="match status" value="1"/>
</dbReference>
<dbReference type="AlphaFoldDB" id="A0A9N8D9J8"/>
<name>A0A9N8D9J8_9STRA</name>
<comment type="caution">
    <text evidence="7">The sequence shown here is derived from an EMBL/GenBank/DDBJ whole genome shotgun (WGS) entry which is preliminary data.</text>
</comment>
<dbReference type="InterPro" id="IPR002893">
    <property type="entry name" value="Znf_MYND"/>
</dbReference>
<dbReference type="SUPFAM" id="SSF144232">
    <property type="entry name" value="HIT/MYND zinc finger-like"/>
    <property type="match status" value="1"/>
</dbReference>
<keyword evidence="3" id="KW-0862">Zinc</keyword>
<dbReference type="GO" id="GO:0008270">
    <property type="term" value="F:zinc ion binding"/>
    <property type="evidence" value="ECO:0007669"/>
    <property type="project" value="UniProtKB-KW"/>
</dbReference>
<protein>
    <recommendedName>
        <fullName evidence="6">MYND-type domain-containing protein</fullName>
    </recommendedName>
</protein>
<dbReference type="Proteomes" id="UP001153069">
    <property type="component" value="Unassembled WGS sequence"/>
</dbReference>
<feature type="region of interest" description="Disordered" evidence="5">
    <location>
        <begin position="63"/>
        <end position="84"/>
    </location>
</feature>